<keyword evidence="7" id="KW-0808">Transferase</keyword>
<evidence type="ECO:0000256" key="4">
    <source>
        <dbReference type="ARBA" id="ARBA00011905"/>
    </source>
</evidence>
<dbReference type="InterPro" id="IPR008854">
    <property type="entry name" value="TPMT"/>
</dbReference>
<keyword evidence="8" id="KW-0949">S-adenosyl-L-methionine</keyword>
<organism evidence="9 10">
    <name type="scientific">Candidula unifasciata</name>
    <dbReference type="NCBI Taxonomy" id="100452"/>
    <lineage>
        <taxon>Eukaryota</taxon>
        <taxon>Metazoa</taxon>
        <taxon>Spiralia</taxon>
        <taxon>Lophotrochozoa</taxon>
        <taxon>Mollusca</taxon>
        <taxon>Gastropoda</taxon>
        <taxon>Heterobranchia</taxon>
        <taxon>Euthyneura</taxon>
        <taxon>Panpulmonata</taxon>
        <taxon>Eupulmonata</taxon>
        <taxon>Stylommatophora</taxon>
        <taxon>Helicina</taxon>
        <taxon>Helicoidea</taxon>
        <taxon>Geomitridae</taxon>
        <taxon>Candidula</taxon>
    </lineage>
</organism>
<dbReference type="SUPFAM" id="SSF53335">
    <property type="entry name" value="S-adenosyl-L-methionine-dependent methyltransferases"/>
    <property type="match status" value="1"/>
</dbReference>
<sequence length="235" mass="26700">MSSETLHPDDQISHWKDRWDKGQIGFHRTYVNPALQRHVEKLIPEAGANAVFFPLCGKSVDMKWMADRGLTVIGVEGVQSAIEQFFHEQLLDYVVDEVPSAGSGAKVYQSHDGRIRLYHCDIFHFTSELEGTVDAVVDKNSLIALPRKDVPRYVQVIKNMLSPGGRILLDVVEYELSLMDEVEGPNKPPPPFPMYEEELKTLYGPEFSVEFLERNSAELRGKQIYCSSYLLIKKS</sequence>
<dbReference type="PANTHER" id="PTHR10259">
    <property type="entry name" value="THIOPURINE S-METHYLTRANSFERASE"/>
    <property type="match status" value="1"/>
</dbReference>
<evidence type="ECO:0000256" key="5">
    <source>
        <dbReference type="ARBA" id="ARBA00022490"/>
    </source>
</evidence>
<comment type="catalytic activity">
    <reaction evidence="1">
        <text>S-adenosyl-L-methionine + a thiopurine = S-adenosyl-L-homocysteine + a thiopurine S-methylether.</text>
        <dbReference type="EC" id="2.1.1.67"/>
    </reaction>
</comment>
<dbReference type="CDD" id="cd02440">
    <property type="entry name" value="AdoMet_MTases"/>
    <property type="match status" value="1"/>
</dbReference>
<evidence type="ECO:0000256" key="3">
    <source>
        <dbReference type="ARBA" id="ARBA00008145"/>
    </source>
</evidence>
<dbReference type="OrthoDB" id="276151at2759"/>
<dbReference type="EC" id="2.1.1.67" evidence="4"/>
<dbReference type="PANTHER" id="PTHR10259:SF11">
    <property type="entry name" value="THIOPURINE S-METHYLTRANSFERASE"/>
    <property type="match status" value="1"/>
</dbReference>
<dbReference type="EMBL" id="CAJHNH020000838">
    <property type="protein sequence ID" value="CAG5120128.1"/>
    <property type="molecule type" value="Genomic_DNA"/>
</dbReference>
<evidence type="ECO:0000256" key="1">
    <source>
        <dbReference type="ARBA" id="ARBA00000903"/>
    </source>
</evidence>
<dbReference type="Pfam" id="PF05724">
    <property type="entry name" value="TPMT"/>
    <property type="match status" value="1"/>
</dbReference>
<proteinExistence type="inferred from homology"/>
<evidence type="ECO:0000256" key="2">
    <source>
        <dbReference type="ARBA" id="ARBA00004496"/>
    </source>
</evidence>
<dbReference type="InterPro" id="IPR029063">
    <property type="entry name" value="SAM-dependent_MTases_sf"/>
</dbReference>
<comment type="similarity">
    <text evidence="3">Belongs to the class I-like SAM-binding methyltransferase superfamily. TPMT family.</text>
</comment>
<evidence type="ECO:0000313" key="9">
    <source>
        <dbReference type="EMBL" id="CAG5120128.1"/>
    </source>
</evidence>
<accession>A0A8S3YVA1</accession>
<dbReference type="GO" id="GO:0008119">
    <property type="term" value="F:thiopurine S-methyltransferase activity"/>
    <property type="evidence" value="ECO:0007669"/>
    <property type="project" value="UniProtKB-EC"/>
</dbReference>
<evidence type="ECO:0000313" key="10">
    <source>
        <dbReference type="Proteomes" id="UP000678393"/>
    </source>
</evidence>
<dbReference type="InterPro" id="IPR025835">
    <property type="entry name" value="Thiopurine_S-MeTrfase"/>
</dbReference>
<dbReference type="FunFam" id="3.40.50.150:FF:000101">
    <property type="entry name" value="Thiopurine S-methyltransferase"/>
    <property type="match status" value="1"/>
</dbReference>
<dbReference type="Gene3D" id="3.40.50.150">
    <property type="entry name" value="Vaccinia Virus protein VP39"/>
    <property type="match status" value="1"/>
</dbReference>
<dbReference type="AlphaFoldDB" id="A0A8S3YVA1"/>
<evidence type="ECO:0000256" key="6">
    <source>
        <dbReference type="ARBA" id="ARBA00022603"/>
    </source>
</evidence>
<dbReference type="PIRSF" id="PIRSF023956">
    <property type="entry name" value="Thiopurine_S-methyltransferase"/>
    <property type="match status" value="1"/>
</dbReference>
<comment type="subcellular location">
    <subcellularLocation>
        <location evidence="2">Cytoplasm</location>
    </subcellularLocation>
</comment>
<gene>
    <name evidence="9" type="ORF">CUNI_LOCUS5686</name>
</gene>
<keyword evidence="5" id="KW-0963">Cytoplasm</keyword>
<evidence type="ECO:0000256" key="7">
    <source>
        <dbReference type="ARBA" id="ARBA00022679"/>
    </source>
</evidence>
<keyword evidence="6" id="KW-0489">Methyltransferase</keyword>
<protein>
    <recommendedName>
        <fullName evidence="4">thiopurine S-methyltransferase</fullName>
        <ecNumber evidence="4">2.1.1.67</ecNumber>
    </recommendedName>
</protein>
<name>A0A8S3YVA1_9EUPU</name>
<dbReference type="PROSITE" id="PS51585">
    <property type="entry name" value="SAM_MT_TPMT"/>
    <property type="match status" value="1"/>
</dbReference>
<dbReference type="GO" id="GO:0005737">
    <property type="term" value="C:cytoplasm"/>
    <property type="evidence" value="ECO:0007669"/>
    <property type="project" value="UniProtKB-SubCell"/>
</dbReference>
<reference evidence="9" key="1">
    <citation type="submission" date="2021-04" db="EMBL/GenBank/DDBJ databases">
        <authorList>
            <consortium name="Molecular Ecology Group"/>
        </authorList>
    </citation>
    <scope>NUCLEOTIDE SEQUENCE</scope>
</reference>
<comment type="caution">
    <text evidence="9">The sequence shown here is derived from an EMBL/GenBank/DDBJ whole genome shotgun (WGS) entry which is preliminary data.</text>
</comment>
<keyword evidence="10" id="KW-1185">Reference proteome</keyword>
<dbReference type="GO" id="GO:0032259">
    <property type="term" value="P:methylation"/>
    <property type="evidence" value="ECO:0007669"/>
    <property type="project" value="UniProtKB-KW"/>
</dbReference>
<dbReference type="Proteomes" id="UP000678393">
    <property type="component" value="Unassembled WGS sequence"/>
</dbReference>
<evidence type="ECO:0000256" key="8">
    <source>
        <dbReference type="ARBA" id="ARBA00022691"/>
    </source>
</evidence>